<evidence type="ECO:0000313" key="2">
    <source>
        <dbReference type="Proteomes" id="UP000814128"/>
    </source>
</evidence>
<dbReference type="Proteomes" id="UP000814128">
    <property type="component" value="Unassembled WGS sequence"/>
</dbReference>
<dbReference type="EMBL" id="MU273475">
    <property type="protein sequence ID" value="KAI0036144.1"/>
    <property type="molecule type" value="Genomic_DNA"/>
</dbReference>
<keyword evidence="1" id="KW-0378">Hydrolase</keyword>
<name>A0ACB8QW74_9AGAM</name>
<comment type="caution">
    <text evidence="1">The sequence shown here is derived from an EMBL/GenBank/DDBJ whole genome shotgun (WGS) entry which is preliminary data.</text>
</comment>
<organism evidence="1 2">
    <name type="scientific">Vararia minispora EC-137</name>
    <dbReference type="NCBI Taxonomy" id="1314806"/>
    <lineage>
        <taxon>Eukaryota</taxon>
        <taxon>Fungi</taxon>
        <taxon>Dikarya</taxon>
        <taxon>Basidiomycota</taxon>
        <taxon>Agaricomycotina</taxon>
        <taxon>Agaricomycetes</taxon>
        <taxon>Russulales</taxon>
        <taxon>Lachnocladiaceae</taxon>
        <taxon>Vararia</taxon>
    </lineage>
</organism>
<gene>
    <name evidence="1" type="ORF">K488DRAFT_41820</name>
</gene>
<protein>
    <submittedName>
        <fullName evidence="1">Glycoside hydrolase family 16 protein</fullName>
    </submittedName>
</protein>
<proteinExistence type="predicted"/>
<evidence type="ECO:0000313" key="1">
    <source>
        <dbReference type="EMBL" id="KAI0036144.1"/>
    </source>
</evidence>
<keyword evidence="2" id="KW-1185">Reference proteome</keyword>
<accession>A0ACB8QW74</accession>
<reference evidence="1" key="2">
    <citation type="journal article" date="2022" name="New Phytol.">
        <title>Evolutionary transition to the ectomycorrhizal habit in the genomes of a hyperdiverse lineage of mushroom-forming fungi.</title>
        <authorList>
            <person name="Looney B."/>
            <person name="Miyauchi S."/>
            <person name="Morin E."/>
            <person name="Drula E."/>
            <person name="Courty P.E."/>
            <person name="Kohler A."/>
            <person name="Kuo A."/>
            <person name="LaButti K."/>
            <person name="Pangilinan J."/>
            <person name="Lipzen A."/>
            <person name="Riley R."/>
            <person name="Andreopoulos W."/>
            <person name="He G."/>
            <person name="Johnson J."/>
            <person name="Nolan M."/>
            <person name="Tritt A."/>
            <person name="Barry K.W."/>
            <person name="Grigoriev I.V."/>
            <person name="Nagy L.G."/>
            <person name="Hibbett D."/>
            <person name="Henrissat B."/>
            <person name="Matheny P.B."/>
            <person name="Labbe J."/>
            <person name="Martin F.M."/>
        </authorList>
    </citation>
    <scope>NUCLEOTIDE SEQUENCE</scope>
    <source>
        <strain evidence="1">EC-137</strain>
    </source>
</reference>
<sequence length="490" mass="53955">MAGIVTLLCVSHRVRASVAYLQDSISAGYPIIHQFTTHSAAVANGSANIITSNVPKIPGRFTYIDPDTPQDALTRQSYMDSSQTLKLVFSDEFNVDGRTFYPGDDPFWQAVDLHYWQTADLEWYDPAAITTKGGSLEITLSSKETHGGMLQSWNMMCFTGGLIEASVMLPGAPDVQGLWPAMWMMGNLGRAGYGATTDGLWPYSYDSCDYGTLANQSLGDQPPGVFTPGQGDPFAFDHLSFLPGQRLSRCTCSGESHPGPKDNNGEFVGRSAPEIDIFESQVSTLLLNRCSHSRYSPPIQPMNDGYYWHNGSGSFEIYDVSKTAFNPYRGGAYQQAISGLTHTNQSCYELTGRCYAKFAIEYVPGIDPYISWISNDQLSWTITETAFGADSFVEIGPRPIAQEPMYLIMNLGMAPGFEQPSANLQFPAQLRVDYLRIYQPEGRENIGCDPSGFPTAKYISQYNDAYSNPNYTSWAAAGQTFPKNKFAGQC</sequence>
<reference evidence="1" key="1">
    <citation type="submission" date="2021-02" db="EMBL/GenBank/DDBJ databases">
        <authorList>
            <consortium name="DOE Joint Genome Institute"/>
            <person name="Ahrendt S."/>
            <person name="Looney B.P."/>
            <person name="Miyauchi S."/>
            <person name="Morin E."/>
            <person name="Drula E."/>
            <person name="Courty P.E."/>
            <person name="Chicoki N."/>
            <person name="Fauchery L."/>
            <person name="Kohler A."/>
            <person name="Kuo A."/>
            <person name="Labutti K."/>
            <person name="Pangilinan J."/>
            <person name="Lipzen A."/>
            <person name="Riley R."/>
            <person name="Andreopoulos W."/>
            <person name="He G."/>
            <person name="Johnson J."/>
            <person name="Barry K.W."/>
            <person name="Grigoriev I.V."/>
            <person name="Nagy L."/>
            <person name="Hibbett D."/>
            <person name="Henrissat B."/>
            <person name="Matheny P.B."/>
            <person name="Labbe J."/>
            <person name="Martin F."/>
        </authorList>
    </citation>
    <scope>NUCLEOTIDE SEQUENCE</scope>
    <source>
        <strain evidence="1">EC-137</strain>
    </source>
</reference>